<evidence type="ECO:0000259" key="2">
    <source>
        <dbReference type="Pfam" id="PF26018"/>
    </source>
</evidence>
<keyword evidence="1" id="KW-0812">Transmembrane</keyword>
<dbReference type="RefSeq" id="WP_204907015.1">
    <property type="nucleotide sequence ID" value="NZ_JACJKS010000016.1"/>
</dbReference>
<gene>
    <name evidence="3" type="ORF">H6A20_10150</name>
</gene>
<organism evidence="3 4">
    <name type="scientific">Mordavella massiliensis</name>
    <dbReference type="NCBI Taxonomy" id="1871024"/>
    <lineage>
        <taxon>Bacteria</taxon>
        <taxon>Bacillati</taxon>
        <taxon>Bacillota</taxon>
        <taxon>Clostridia</taxon>
        <taxon>Eubacteriales</taxon>
        <taxon>Clostridiaceae</taxon>
        <taxon>Mordavella</taxon>
    </lineage>
</organism>
<name>A0A939BG44_9CLOT</name>
<feature type="transmembrane region" description="Helical" evidence="1">
    <location>
        <begin position="20"/>
        <end position="42"/>
    </location>
</feature>
<proteinExistence type="predicted"/>
<reference evidence="3" key="2">
    <citation type="journal article" date="2021" name="Sci. Rep.">
        <title>The distribution of antibiotic resistance genes in chicken gut microbiota commensals.</title>
        <authorList>
            <person name="Juricova H."/>
            <person name="Matiasovicova J."/>
            <person name="Kubasova T."/>
            <person name="Cejkova D."/>
            <person name="Rychlik I."/>
        </authorList>
    </citation>
    <scope>NUCLEOTIDE SEQUENCE</scope>
    <source>
        <strain evidence="3">An582</strain>
    </source>
</reference>
<evidence type="ECO:0000313" key="3">
    <source>
        <dbReference type="EMBL" id="MBM6949012.1"/>
    </source>
</evidence>
<evidence type="ECO:0000313" key="4">
    <source>
        <dbReference type="Proteomes" id="UP000705508"/>
    </source>
</evidence>
<accession>A0A939BG44</accession>
<reference evidence="3" key="1">
    <citation type="submission" date="2020-08" db="EMBL/GenBank/DDBJ databases">
        <authorList>
            <person name="Cejkova D."/>
            <person name="Kubasova T."/>
            <person name="Jahodarova E."/>
            <person name="Rychlik I."/>
        </authorList>
    </citation>
    <scope>NUCLEOTIDE SEQUENCE</scope>
    <source>
        <strain evidence="3">An582</strain>
    </source>
</reference>
<keyword evidence="1" id="KW-1133">Transmembrane helix</keyword>
<dbReference type="Pfam" id="PF26018">
    <property type="entry name" value="BSH_RND_rel"/>
    <property type="match status" value="1"/>
</dbReference>
<feature type="domain" description="RND related barrel-sandwich hybrid" evidence="2">
    <location>
        <begin position="69"/>
        <end position="240"/>
    </location>
</feature>
<protein>
    <recommendedName>
        <fullName evidence="2">RND related barrel-sandwich hybrid domain-containing protein</fullName>
    </recommendedName>
</protein>
<evidence type="ECO:0000256" key="1">
    <source>
        <dbReference type="SAM" id="Phobius"/>
    </source>
</evidence>
<dbReference type="Proteomes" id="UP000705508">
    <property type="component" value="Unassembled WGS sequence"/>
</dbReference>
<dbReference type="AlphaFoldDB" id="A0A939BG44"/>
<dbReference type="EMBL" id="JACJKS010000016">
    <property type="protein sequence ID" value="MBM6949012.1"/>
    <property type="molecule type" value="Genomic_DNA"/>
</dbReference>
<comment type="caution">
    <text evidence="3">The sequence shown here is derived from an EMBL/GenBank/DDBJ whole genome shotgun (WGS) entry which is preliminary data.</text>
</comment>
<dbReference type="InterPro" id="IPR058709">
    <property type="entry name" value="BSH_RND-rel"/>
</dbReference>
<sequence length="464" mass="51708">MSGKKQDNIQVYRKKWHFNIGVVIFGVILVYLLVTVLTYVTAKRVSSYEVREGSIYRDNAYTGLAIRQETVVNADAEGYINYFVPEGSKVGKHTNVYSLSPEKLELTGTGQEEGQDEAAQELSSEEKEMVLQQTRSFSSNFQDANFSDTYAFKDSVENILASSSSQSRQSQLAALLQSQAAGVSAYTSAEDGIVAYSVDGYEGMTLEQITPEMLSKADYKRTELTDNQKVQAGDAAYKLITDEEWTLIIELSDDMAQELADTTDVQVRFSKDGETAWGGLIIYNMEDTNLGFITFHESMVRYASDRFLDIQLILEDETGLKIPKSAVVEKEFCLLPQDYLTQGGNSSNTGVLIQKGGDTARFEEAKVYYRDNETDMVYLDADAFDKGTVILKPDSGETYTLSETGSLHGVYNINKGYAEFIQVQILCENEEYYIVASGSDYGLVNYDHIALDGSDIHEDEIVIL</sequence>
<keyword evidence="1" id="KW-0472">Membrane</keyword>